<dbReference type="KEGG" id="mpo:Mpop_1067"/>
<proteinExistence type="predicted"/>
<gene>
    <name evidence="2" type="ordered locus">Mpop_1067</name>
</gene>
<feature type="chain" id="PRO_5002773990" evidence="1">
    <location>
        <begin position="18"/>
        <end position="609"/>
    </location>
</feature>
<feature type="signal peptide" evidence="1">
    <location>
        <begin position="1"/>
        <end position="17"/>
    </location>
</feature>
<dbReference type="Proteomes" id="UP000007136">
    <property type="component" value="Chromosome"/>
</dbReference>
<dbReference type="EMBL" id="CP001029">
    <property type="protein sequence ID" value="ACB79242.1"/>
    <property type="molecule type" value="Genomic_DNA"/>
</dbReference>
<dbReference type="STRING" id="441620.Mpop_1067"/>
<evidence type="ECO:0000313" key="2">
    <source>
        <dbReference type="EMBL" id="ACB79242.1"/>
    </source>
</evidence>
<evidence type="ECO:0000256" key="1">
    <source>
        <dbReference type="SAM" id="SignalP"/>
    </source>
</evidence>
<protein>
    <submittedName>
        <fullName evidence="2">Uncharacterized protein</fullName>
    </submittedName>
</protein>
<dbReference type="AlphaFoldDB" id="B1ZB04"/>
<sequence>MYALTRAVALGAWLALAAGAGAEPAARAPEATRSDGLSVSLALTDLDGQAIDRIATAESFRITLRFSEPSGGGPPRDLNPVAWLRRVGAGRPACQDAARALRVTGRPSPDDVPLAGLSVVTLDDGNRLASIDPHRPASARIVSGLVALDEAPGALAVQPDLGLALFSRPSQGDVMAMPLPAGRPRVWAAGLGRPGAIVAGTGGRAWVGDDGGRALLLDAAGRVVVSHPLEPGRVRFMVGGPTLAVAGGGAVRKFDRATGAPLATYPLASDETAVAATPDALLTIAGGGLTRRFDDAPEAAGRLDLPGHVLAAAVDPAGRWALAAARDASGRHAIHVLDLARARRVYGAEAPESFDEAVIVGQAAFLAWRSRPVVTVIDLAALASGPDAAVRDVRLAEWPGNAAQAVRTGPMIVSLAPLTAVAVVRPGGRTLHTVTGGGGLSSAAMSAISLKGAPPVALALHPRSLVRNAAGDVFEGITRLPRGGTWEVAVTTGIGGTTACLPLPTDPEPEPAPAPRLAAAFEPGGSATRLAVWLEHWPADRPLPARLPLRIVALDGSSVRLAEAARPAPDGPFRADLPSAAAGSYVVSLGGGEEIRPALAVLPDPGRPR</sequence>
<dbReference type="HOGENOM" id="CLU_448207_0_0_5"/>
<dbReference type="Gene3D" id="2.130.10.10">
    <property type="entry name" value="YVTN repeat-like/Quinoprotein amine dehydrogenase"/>
    <property type="match status" value="1"/>
</dbReference>
<evidence type="ECO:0000313" key="3">
    <source>
        <dbReference type="Proteomes" id="UP000007136"/>
    </source>
</evidence>
<dbReference type="eggNOG" id="ENOG5030J4S">
    <property type="taxonomic scope" value="Bacteria"/>
</dbReference>
<reference evidence="2" key="1">
    <citation type="submission" date="2008-04" db="EMBL/GenBank/DDBJ databases">
        <title>Complete sequence of chromosome of Methylobacterium populi BJ001.</title>
        <authorList>
            <consortium name="US DOE Joint Genome Institute"/>
            <person name="Copeland A."/>
            <person name="Lucas S."/>
            <person name="Lapidus A."/>
            <person name="Glavina del Rio T."/>
            <person name="Dalin E."/>
            <person name="Tice H."/>
            <person name="Bruce D."/>
            <person name="Goodwin L."/>
            <person name="Pitluck S."/>
            <person name="Chertkov O."/>
            <person name="Brettin T."/>
            <person name="Detter J.C."/>
            <person name="Han C."/>
            <person name="Kuske C.R."/>
            <person name="Schmutz J."/>
            <person name="Larimer F."/>
            <person name="Land M."/>
            <person name="Hauser L."/>
            <person name="Kyrpides N."/>
            <person name="Mikhailova N."/>
            <person name="Marx C."/>
            <person name="Richardson P."/>
        </authorList>
    </citation>
    <scope>NUCLEOTIDE SEQUENCE [LARGE SCALE GENOMIC DNA]</scope>
    <source>
        <strain evidence="2">BJ001</strain>
    </source>
</reference>
<keyword evidence="1" id="KW-0732">Signal</keyword>
<name>B1ZB04_METPB</name>
<dbReference type="RefSeq" id="WP_012452992.1">
    <property type="nucleotide sequence ID" value="NC_010725.1"/>
</dbReference>
<organism evidence="2 3">
    <name type="scientific">Methylorubrum populi (strain ATCC BAA-705 / NCIMB 13946 / BJ001)</name>
    <name type="common">Methylobacterium populi</name>
    <dbReference type="NCBI Taxonomy" id="441620"/>
    <lineage>
        <taxon>Bacteria</taxon>
        <taxon>Pseudomonadati</taxon>
        <taxon>Pseudomonadota</taxon>
        <taxon>Alphaproteobacteria</taxon>
        <taxon>Hyphomicrobiales</taxon>
        <taxon>Methylobacteriaceae</taxon>
        <taxon>Methylorubrum</taxon>
    </lineage>
</organism>
<dbReference type="InterPro" id="IPR011044">
    <property type="entry name" value="Quino_amine_DH_bsu"/>
</dbReference>
<dbReference type="InterPro" id="IPR015943">
    <property type="entry name" value="WD40/YVTN_repeat-like_dom_sf"/>
</dbReference>
<dbReference type="OrthoDB" id="7765923at2"/>
<accession>B1ZB04</accession>
<dbReference type="SUPFAM" id="SSF50969">
    <property type="entry name" value="YVTN repeat-like/Quinoprotein amine dehydrogenase"/>
    <property type="match status" value="1"/>
</dbReference>